<sequence>DTSFTFSFCSASISSWLASAGMPVHIPAASREASKLYCSLLKASKQGDRVVKPPERYSSMDWSTKPQRTTHVRAVSKRKKASCTHHNTSAYKEAAKVHRENVEVRGSEGEPYADEEEEEAVIEESNTNGMNVPPRSTHGQTLASSGRIGYQVDENANNQAFMPLQHQGTRAQQSSDIPQLPHDASNQFWRQIGGVDFDNSAGTSLQGATSLYNPFNQQANPYMALMAPPYRFQNTVPYYTPVTSYINNSFYNPLYPSHNFSSSPCQRYRERFITEVATSMLTTLIDKAASFECCPEHCPDMNSGASRSVSTATIPALQSSSLDRMAATASVHGIPRPEALYENCESA</sequence>
<proteinExistence type="predicted"/>
<evidence type="ECO:0000313" key="1">
    <source>
        <dbReference type="EMBL" id="KAK5985314.1"/>
    </source>
</evidence>
<feature type="non-terminal residue" evidence="1">
    <location>
        <position position="1"/>
    </location>
</feature>
<organism evidence="1 2">
    <name type="scientific">Trichostrongylus colubriformis</name>
    <name type="common">Black scour worm</name>
    <dbReference type="NCBI Taxonomy" id="6319"/>
    <lineage>
        <taxon>Eukaryota</taxon>
        <taxon>Metazoa</taxon>
        <taxon>Ecdysozoa</taxon>
        <taxon>Nematoda</taxon>
        <taxon>Chromadorea</taxon>
        <taxon>Rhabditida</taxon>
        <taxon>Rhabditina</taxon>
        <taxon>Rhabditomorpha</taxon>
        <taxon>Strongyloidea</taxon>
        <taxon>Trichostrongylidae</taxon>
        <taxon>Trichostrongylus</taxon>
    </lineage>
</organism>
<name>A0AAN8FYA7_TRICO</name>
<keyword evidence="2" id="KW-1185">Reference proteome</keyword>
<dbReference type="EMBL" id="WIXE01001878">
    <property type="protein sequence ID" value="KAK5985314.1"/>
    <property type="molecule type" value="Genomic_DNA"/>
</dbReference>
<gene>
    <name evidence="1" type="ORF">GCK32_002179</name>
</gene>
<accession>A0AAN8FYA7</accession>
<protein>
    <submittedName>
        <fullName evidence="1">Uncharacterized protein</fullName>
    </submittedName>
</protein>
<dbReference type="Proteomes" id="UP001331761">
    <property type="component" value="Unassembled WGS sequence"/>
</dbReference>
<evidence type="ECO:0000313" key="2">
    <source>
        <dbReference type="Proteomes" id="UP001331761"/>
    </source>
</evidence>
<reference evidence="1 2" key="1">
    <citation type="submission" date="2019-10" db="EMBL/GenBank/DDBJ databases">
        <title>Assembly and Annotation for the nematode Trichostrongylus colubriformis.</title>
        <authorList>
            <person name="Martin J."/>
        </authorList>
    </citation>
    <scope>NUCLEOTIDE SEQUENCE [LARGE SCALE GENOMIC DNA]</scope>
    <source>
        <strain evidence="1">G859</strain>
        <tissue evidence="1">Whole worm</tissue>
    </source>
</reference>
<comment type="caution">
    <text evidence="1">The sequence shown here is derived from an EMBL/GenBank/DDBJ whole genome shotgun (WGS) entry which is preliminary data.</text>
</comment>
<dbReference type="AlphaFoldDB" id="A0AAN8FYA7"/>